<evidence type="ECO:0000256" key="2">
    <source>
        <dbReference type="ARBA" id="ARBA00022723"/>
    </source>
</evidence>
<reference evidence="5 6" key="1">
    <citation type="submission" date="2024-02" db="EMBL/GenBank/DDBJ databases">
        <title>Roseibium algae sp. nov., isolated from marine alga (Grateloupia sp.), showing potential in myo-inositol conversion.</title>
        <authorList>
            <person name="Wang Y."/>
        </authorList>
    </citation>
    <scope>NUCLEOTIDE SEQUENCE [LARGE SCALE GENOMIC DNA]</scope>
    <source>
        <strain evidence="5 6">H3510</strain>
    </source>
</reference>
<dbReference type="PANTHER" id="PTHR30502:SF0">
    <property type="entry name" value="PHOSPHOENOLPYRUVATE CARBOXYLASE FAMILY PROTEIN"/>
    <property type="match status" value="1"/>
</dbReference>
<dbReference type="RefSeq" id="WP_340275585.1">
    <property type="nucleotide sequence ID" value="NZ_JBAKIA010000011.1"/>
</dbReference>
<sequence length="261" mass="27521">MTENTTTLAARLRADEVIVTAWSGLAPAILCELLGRAGYPAITLDMQHGQHDIASVREGLASTALGGAHRVARIPVGENATASRLLDLGAEAVIAPMINSADDARAFVDAIKYPPVGARSWGPHRGAMLMGRPPMDYLRCANDETLGFAMIETPEAFEVLDEILQVPGLDAVFVGPADLSLTLSNGAELDPENDATRKAAAEIATRTRAAGKIAGKFCTSVEDVAWATEAGFRFLAYGVDMLLFTEAASDLLTSIGTHTKA</sequence>
<keyword evidence="6" id="KW-1185">Reference proteome</keyword>
<comment type="similarity">
    <text evidence="1">Belongs to the HpcH/HpaI aldolase family.</text>
</comment>
<dbReference type="PANTHER" id="PTHR30502">
    <property type="entry name" value="2-KETO-3-DEOXY-L-RHAMNONATE ALDOLASE"/>
    <property type="match status" value="1"/>
</dbReference>
<dbReference type="Proteomes" id="UP001385499">
    <property type="component" value="Unassembled WGS sequence"/>
</dbReference>
<evidence type="ECO:0000256" key="1">
    <source>
        <dbReference type="ARBA" id="ARBA00005568"/>
    </source>
</evidence>
<accession>A0ABU8TNT7</accession>
<dbReference type="GO" id="GO:0016829">
    <property type="term" value="F:lyase activity"/>
    <property type="evidence" value="ECO:0007669"/>
    <property type="project" value="UniProtKB-KW"/>
</dbReference>
<dbReference type="SUPFAM" id="SSF51621">
    <property type="entry name" value="Phosphoenolpyruvate/pyruvate domain"/>
    <property type="match status" value="1"/>
</dbReference>
<keyword evidence="2" id="KW-0479">Metal-binding</keyword>
<dbReference type="InterPro" id="IPR005000">
    <property type="entry name" value="Aldolase/citrate-lyase_domain"/>
</dbReference>
<name>A0ABU8TNT7_9HYPH</name>
<evidence type="ECO:0000313" key="5">
    <source>
        <dbReference type="EMBL" id="MEJ8475483.1"/>
    </source>
</evidence>
<dbReference type="EMBL" id="JBAKIA010000011">
    <property type="protein sequence ID" value="MEJ8475483.1"/>
    <property type="molecule type" value="Genomic_DNA"/>
</dbReference>
<comment type="caution">
    <text evidence="5">The sequence shown here is derived from an EMBL/GenBank/DDBJ whole genome shotgun (WGS) entry which is preliminary data.</text>
</comment>
<organism evidence="5 6">
    <name type="scientific">Roseibium algae</name>
    <dbReference type="NCBI Taxonomy" id="3123038"/>
    <lineage>
        <taxon>Bacteria</taxon>
        <taxon>Pseudomonadati</taxon>
        <taxon>Pseudomonadota</taxon>
        <taxon>Alphaproteobacteria</taxon>
        <taxon>Hyphomicrobiales</taxon>
        <taxon>Stappiaceae</taxon>
        <taxon>Roseibium</taxon>
    </lineage>
</organism>
<evidence type="ECO:0000256" key="3">
    <source>
        <dbReference type="ARBA" id="ARBA00023239"/>
    </source>
</evidence>
<dbReference type="InterPro" id="IPR015813">
    <property type="entry name" value="Pyrv/PenolPyrv_kinase-like_dom"/>
</dbReference>
<dbReference type="Gene3D" id="3.20.20.60">
    <property type="entry name" value="Phosphoenolpyruvate-binding domains"/>
    <property type="match status" value="1"/>
</dbReference>
<keyword evidence="3 5" id="KW-0456">Lyase</keyword>
<gene>
    <name evidence="5" type="ORF">V6575_15410</name>
</gene>
<feature type="domain" description="HpcH/HpaI aldolase/citrate lyase" evidence="4">
    <location>
        <begin position="22"/>
        <end position="246"/>
    </location>
</feature>
<dbReference type="Pfam" id="PF03328">
    <property type="entry name" value="HpcH_HpaI"/>
    <property type="match status" value="1"/>
</dbReference>
<proteinExistence type="inferred from homology"/>
<dbReference type="InterPro" id="IPR050251">
    <property type="entry name" value="HpcH-HpaI_aldolase"/>
</dbReference>
<dbReference type="InterPro" id="IPR040442">
    <property type="entry name" value="Pyrv_kinase-like_dom_sf"/>
</dbReference>
<evidence type="ECO:0000313" key="6">
    <source>
        <dbReference type="Proteomes" id="UP001385499"/>
    </source>
</evidence>
<protein>
    <submittedName>
        <fullName evidence="5">Aldolase/citrate lyase family protein</fullName>
    </submittedName>
</protein>
<evidence type="ECO:0000259" key="4">
    <source>
        <dbReference type="Pfam" id="PF03328"/>
    </source>
</evidence>